<dbReference type="EMBL" id="CP053661">
    <property type="protein sequence ID" value="QKD83178.1"/>
    <property type="molecule type" value="Genomic_DNA"/>
</dbReference>
<feature type="transmembrane region" description="Helical" evidence="1">
    <location>
        <begin position="860"/>
        <end position="881"/>
    </location>
</feature>
<proteinExistence type="predicted"/>
<name>A0A6M8B9M7_9CYAN</name>
<feature type="transmembrane region" description="Helical" evidence="1">
    <location>
        <begin position="805"/>
        <end position="824"/>
    </location>
</feature>
<evidence type="ECO:0000313" key="3">
    <source>
        <dbReference type="EMBL" id="QKD83178.1"/>
    </source>
</evidence>
<feature type="transmembrane region" description="Helical" evidence="1">
    <location>
        <begin position="12"/>
        <end position="31"/>
    </location>
</feature>
<feature type="transmembrane region" description="Helical" evidence="1">
    <location>
        <begin position="836"/>
        <end position="854"/>
    </location>
</feature>
<dbReference type="GO" id="GO:0008237">
    <property type="term" value="F:metallopeptidase activity"/>
    <property type="evidence" value="ECO:0007669"/>
    <property type="project" value="UniProtKB-KW"/>
</dbReference>
<dbReference type="Proteomes" id="UP000505210">
    <property type="component" value="Chromosome"/>
</dbReference>
<dbReference type="InterPro" id="IPR003675">
    <property type="entry name" value="Rce1/LyrA-like_dom"/>
</dbReference>
<keyword evidence="1" id="KW-1133">Transmembrane helix</keyword>
<keyword evidence="1" id="KW-0472">Membrane</keyword>
<keyword evidence="1" id="KW-0812">Transmembrane</keyword>
<dbReference type="GO" id="GO:0004175">
    <property type="term" value="F:endopeptidase activity"/>
    <property type="evidence" value="ECO:0007669"/>
    <property type="project" value="UniProtKB-ARBA"/>
</dbReference>
<protein>
    <submittedName>
        <fullName evidence="3">CPBP family intramembrane metalloprotease domain-containing protein</fullName>
    </submittedName>
</protein>
<accession>A0A6M8B9M7</accession>
<keyword evidence="3" id="KW-0378">Hydrolase</keyword>
<evidence type="ECO:0000259" key="2">
    <source>
        <dbReference type="Pfam" id="PF02517"/>
    </source>
</evidence>
<dbReference type="Pfam" id="PF02517">
    <property type="entry name" value="Rce1-like"/>
    <property type="match status" value="1"/>
</dbReference>
<dbReference type="AlphaFoldDB" id="A0A6M8B9M7"/>
<keyword evidence="3" id="KW-0482">Metalloprotease</keyword>
<keyword evidence="3" id="KW-0645">Protease</keyword>
<feature type="domain" description="CAAX prenyl protease 2/Lysostaphin resistance protein A-like" evidence="2">
    <location>
        <begin position="770"/>
        <end position="870"/>
    </location>
</feature>
<keyword evidence="4" id="KW-1185">Reference proteome</keyword>
<gene>
    <name evidence="3" type="ORF">HPC62_14105</name>
</gene>
<reference evidence="3 4" key="1">
    <citation type="submission" date="2020-05" db="EMBL/GenBank/DDBJ databases">
        <title>Complete genome sequence of of a novel Thermoleptolyngbya strain isolated from hot springs of Ganzi, Sichuan China.</title>
        <authorList>
            <person name="Tang J."/>
            <person name="Daroch M."/>
            <person name="Li L."/>
            <person name="Waleron K."/>
            <person name="Waleron M."/>
            <person name="Waleron M."/>
        </authorList>
    </citation>
    <scope>NUCLEOTIDE SEQUENCE [LARGE SCALE GENOMIC DNA]</scope>
    <source>
        <strain evidence="3 4">PKUAC-SCTA183</strain>
    </source>
</reference>
<feature type="transmembrane region" description="Helical" evidence="1">
    <location>
        <begin position="766"/>
        <end position="785"/>
    </location>
</feature>
<feature type="transmembrane region" description="Helical" evidence="1">
    <location>
        <begin position="725"/>
        <end position="746"/>
    </location>
</feature>
<dbReference type="GO" id="GO:0080120">
    <property type="term" value="P:CAAX-box protein maturation"/>
    <property type="evidence" value="ECO:0007669"/>
    <property type="project" value="UniProtKB-ARBA"/>
</dbReference>
<dbReference type="KEGG" id="theu:HPC62_14105"/>
<evidence type="ECO:0000256" key="1">
    <source>
        <dbReference type="SAM" id="Phobius"/>
    </source>
</evidence>
<evidence type="ECO:0000313" key="4">
    <source>
        <dbReference type="Proteomes" id="UP000505210"/>
    </source>
</evidence>
<dbReference type="RefSeq" id="WP_172356677.1">
    <property type="nucleotide sequence ID" value="NZ_CP053661.1"/>
</dbReference>
<sequence>MRRRMRTARRWERWLWVSAISAIAFAFMPLYTPPYTPLYTLLRDTPLQASEPPQHLSLFPSQYASTVIAPFNQPDYYPIAAQPSDAYRPLGDWVGRLILPSAGAYQQTAAATRETDWAWLEVHLAPAEYRDWVGQTVRLAWQPTPLTQAYVAKASRDVRFPPAVQKTLEKGIIHPIRLNGRDRIGPLQSLAGGHPYDDVTVVLRGRVTPEGQPGASPTLRVVREPVQETGRYIGLVKFLEPVPPANPADLPAQCPGELPCESDDFRVRHYNPTSRQFDGAEEIIRVPQQPQDKDGVFNATTRDLVRSPVADAGWYITGSPDRTGKFTVQSMQPRMLVQLQPQQTILDFRKGLDYINFRNWQSVEQRKGTIQSVLIDASANTSENAKAEWKEGDRALLMHLYGGRGGSHKARELLILGTYAGHFSFGLGQVVRDPFTNELIFNLDYLQVYGNGSDGTLSGANTWHNYMGSLIRGKAGTRPVSDVLVKLDTLTEDYDFGGTRLSFFNELLGELSLIGARYRIGDGTGDSTITSAASCVQDSAQGMFLAIQRFRQTVANNPQVMEWLRANPDNPTTQRFRRLARLGRDLEKQLMPMGILRWDWAQNADVLMGVRSPEGALRESPDEDPGKFISIDDFQIRNLLTGLISWRTAMPRQAHDELAMLFLTNGAKLWFLRPNQVGGNDPGIAPLEATLIFGGWKLPFTELPLLTFLVHRTFGGATIPRVVDWLIMLTVLLAFGVVAIALTRAVQKNAPSPAVKHLLTWNPASLSWVQTLLTLVKFLFVPAFLEEYLFRVLLIPYPKPWIAEWRWWSWALLALGLYVLYRWLYLRLTKQQDKTAPLRLVLSMLLGIATILTYRLTESAWTIIALHWIAVSAWWLLLGGWQHTPSVLKWHKADG</sequence>
<dbReference type="GO" id="GO:0006508">
    <property type="term" value="P:proteolysis"/>
    <property type="evidence" value="ECO:0007669"/>
    <property type="project" value="UniProtKB-KW"/>
</dbReference>
<organism evidence="3 4">
    <name type="scientific">Thermoleptolyngbya sichuanensis A183</name>
    <dbReference type="NCBI Taxonomy" id="2737172"/>
    <lineage>
        <taxon>Bacteria</taxon>
        <taxon>Bacillati</taxon>
        <taxon>Cyanobacteriota</taxon>
        <taxon>Cyanophyceae</taxon>
        <taxon>Oculatellales</taxon>
        <taxon>Oculatellaceae</taxon>
        <taxon>Thermoleptolyngbya</taxon>
        <taxon>Thermoleptolyngbya sichuanensis</taxon>
    </lineage>
</organism>